<evidence type="ECO:0000313" key="2">
    <source>
        <dbReference type="Proteomes" id="UP000060787"/>
    </source>
</evidence>
<name>A0A0S2FIH7_LYSAN</name>
<dbReference type="EMBL" id="CP011129">
    <property type="protein sequence ID" value="ALN83266.1"/>
    <property type="molecule type" value="Genomic_DNA"/>
</dbReference>
<dbReference type="PATRIC" id="fig|84531.8.peg.5173"/>
<accession>A0A0S2FIH7</accession>
<organism evidence="1 2">
    <name type="scientific">Lysobacter antibioticus</name>
    <dbReference type="NCBI Taxonomy" id="84531"/>
    <lineage>
        <taxon>Bacteria</taxon>
        <taxon>Pseudomonadati</taxon>
        <taxon>Pseudomonadota</taxon>
        <taxon>Gammaproteobacteria</taxon>
        <taxon>Lysobacterales</taxon>
        <taxon>Lysobacteraceae</taxon>
        <taxon>Lysobacter</taxon>
    </lineage>
</organism>
<dbReference type="eggNOG" id="ENOG5033EQ4">
    <property type="taxonomic scope" value="Bacteria"/>
</dbReference>
<proteinExistence type="predicted"/>
<evidence type="ECO:0008006" key="3">
    <source>
        <dbReference type="Google" id="ProtNLM"/>
    </source>
</evidence>
<sequence>MFATTRTPLPASHRYGLALALLSWTGLACAGESIATRYTGHVGKRAATLYLVDQESGCGGGQRLLTAMYRYDGVSQWLSVQATRDEAGHLALVENGRVTGVTGAMMLNGRGGALKGRWISPDGERLLPVELHEAALSKAEREKLDDQLERLAHENDDC</sequence>
<dbReference type="PROSITE" id="PS51257">
    <property type="entry name" value="PROKAR_LIPOPROTEIN"/>
    <property type="match status" value="1"/>
</dbReference>
<reference evidence="1 2" key="1">
    <citation type="journal article" date="2015" name="BMC Genomics">
        <title>Comparative genomics and metabolic profiling of the genus Lysobacter.</title>
        <authorList>
            <person name="de Bruijn I."/>
            <person name="Cheng X."/>
            <person name="de Jager V."/>
            <person name="Exposito R.G."/>
            <person name="Watrous J."/>
            <person name="Patel N."/>
            <person name="Postma J."/>
            <person name="Dorrestein P.C."/>
            <person name="Kobayashi D."/>
            <person name="Raaijmakers J.M."/>
        </authorList>
    </citation>
    <scope>NUCLEOTIDE SEQUENCE [LARGE SCALE GENOMIC DNA]</scope>
    <source>
        <strain evidence="1 2">76</strain>
    </source>
</reference>
<dbReference type="AlphaFoldDB" id="A0A0S2FIH7"/>
<dbReference type="RefSeq" id="WP_057919790.1">
    <property type="nucleotide sequence ID" value="NZ_CP011129.1"/>
</dbReference>
<evidence type="ECO:0000313" key="1">
    <source>
        <dbReference type="EMBL" id="ALN83266.1"/>
    </source>
</evidence>
<protein>
    <recommendedName>
        <fullName evidence="3">Lipoprotein</fullName>
    </recommendedName>
</protein>
<gene>
    <name evidence="1" type="ORF">LA76x_5164</name>
</gene>
<dbReference type="KEGG" id="lab:LA76x_5164"/>
<dbReference type="Proteomes" id="UP000060787">
    <property type="component" value="Chromosome"/>
</dbReference>
<keyword evidence="2" id="KW-1185">Reference proteome</keyword>